<gene>
    <name evidence="7" type="ORF">GCM10017635_03560</name>
</gene>
<evidence type="ECO:0000256" key="5">
    <source>
        <dbReference type="SAM" id="Phobius"/>
    </source>
</evidence>
<keyword evidence="4 5" id="KW-0472">Membrane</keyword>
<dbReference type="InterPro" id="IPR011547">
    <property type="entry name" value="SLC26A/SulP_dom"/>
</dbReference>
<dbReference type="InterPro" id="IPR052706">
    <property type="entry name" value="Membrane-Transporter-like"/>
</dbReference>
<proteinExistence type="predicted"/>
<dbReference type="Pfam" id="PF00916">
    <property type="entry name" value="Sulfate_transp"/>
    <property type="match status" value="1"/>
</dbReference>
<comment type="caution">
    <text evidence="7">The sequence shown here is derived from an EMBL/GenBank/DDBJ whole genome shotgun (WGS) entry which is preliminary data.</text>
</comment>
<reference evidence="7" key="1">
    <citation type="journal article" date="2014" name="Int. J. Syst. Evol. Microbiol.">
        <title>Complete genome sequence of Corynebacterium casei LMG S-19264T (=DSM 44701T), isolated from a smear-ripened cheese.</title>
        <authorList>
            <consortium name="US DOE Joint Genome Institute (JGI-PGF)"/>
            <person name="Walter F."/>
            <person name="Albersmeier A."/>
            <person name="Kalinowski J."/>
            <person name="Ruckert C."/>
        </authorList>
    </citation>
    <scope>NUCLEOTIDE SEQUENCE</scope>
    <source>
        <strain evidence="7">VKM B-2222</strain>
    </source>
</reference>
<evidence type="ECO:0000256" key="1">
    <source>
        <dbReference type="ARBA" id="ARBA00004141"/>
    </source>
</evidence>
<evidence type="ECO:0000259" key="6">
    <source>
        <dbReference type="Pfam" id="PF00916"/>
    </source>
</evidence>
<evidence type="ECO:0000256" key="3">
    <source>
        <dbReference type="ARBA" id="ARBA00022989"/>
    </source>
</evidence>
<evidence type="ECO:0000256" key="2">
    <source>
        <dbReference type="ARBA" id="ARBA00022692"/>
    </source>
</evidence>
<dbReference type="PANTHER" id="PTHR43310">
    <property type="entry name" value="SULFATE TRANSPORTER YBAR-RELATED"/>
    <property type="match status" value="1"/>
</dbReference>
<feature type="domain" description="SLC26A/SulP transporter" evidence="6">
    <location>
        <begin position="3"/>
        <end position="77"/>
    </location>
</feature>
<accession>A0AAD3NVS8</accession>
<evidence type="ECO:0000256" key="4">
    <source>
        <dbReference type="ARBA" id="ARBA00023136"/>
    </source>
</evidence>
<dbReference type="PANTHER" id="PTHR43310:SF1">
    <property type="entry name" value="SULFATE TRANSPORTER YBAR-RELATED"/>
    <property type="match status" value="1"/>
</dbReference>
<dbReference type="EMBL" id="BSFH01000008">
    <property type="protein sequence ID" value="GLK62887.1"/>
    <property type="molecule type" value="Genomic_DNA"/>
</dbReference>
<name>A0AAD3NVS8_9RHOB</name>
<comment type="subcellular location">
    <subcellularLocation>
        <location evidence="1">Membrane</location>
        <topology evidence="1">Multi-pass membrane protein</topology>
    </subcellularLocation>
</comment>
<protein>
    <recommendedName>
        <fullName evidence="6">SLC26A/SulP transporter domain-containing protein</fullName>
    </recommendedName>
</protein>
<dbReference type="AlphaFoldDB" id="A0AAD3NVS8"/>
<keyword evidence="3 5" id="KW-1133">Transmembrane helix</keyword>
<feature type="transmembrane region" description="Helical" evidence="5">
    <location>
        <begin position="44"/>
        <end position="62"/>
    </location>
</feature>
<sequence length="115" mass="12371">MIGQSMINVKSGGRGRLLPFVAGFVLLILVVFLGEWVAQIPMPALVAVMIVVSARTFSWSSLGNLRTHPRSSSVVMLAMMAAVVRTYNLAIGVLLSGIFFAARIAHLFRVTTQPG</sequence>
<evidence type="ECO:0000313" key="8">
    <source>
        <dbReference type="Proteomes" id="UP001143349"/>
    </source>
</evidence>
<feature type="transmembrane region" description="Helical" evidence="5">
    <location>
        <begin position="20"/>
        <end position="38"/>
    </location>
</feature>
<organism evidence="7 8">
    <name type="scientific">Paracoccus kondratievae</name>
    <dbReference type="NCBI Taxonomy" id="135740"/>
    <lineage>
        <taxon>Bacteria</taxon>
        <taxon>Pseudomonadati</taxon>
        <taxon>Pseudomonadota</taxon>
        <taxon>Alphaproteobacteria</taxon>
        <taxon>Rhodobacterales</taxon>
        <taxon>Paracoccaceae</taxon>
        <taxon>Paracoccus</taxon>
    </lineage>
</organism>
<reference evidence="7" key="2">
    <citation type="submission" date="2023-01" db="EMBL/GenBank/DDBJ databases">
        <authorList>
            <person name="Sun Q."/>
            <person name="Evtushenko L."/>
        </authorList>
    </citation>
    <scope>NUCLEOTIDE SEQUENCE</scope>
    <source>
        <strain evidence="7">VKM B-2222</strain>
    </source>
</reference>
<evidence type="ECO:0000313" key="7">
    <source>
        <dbReference type="EMBL" id="GLK62887.1"/>
    </source>
</evidence>
<dbReference type="Proteomes" id="UP001143349">
    <property type="component" value="Unassembled WGS sequence"/>
</dbReference>
<keyword evidence="2 5" id="KW-0812">Transmembrane</keyword>
<feature type="transmembrane region" description="Helical" evidence="5">
    <location>
        <begin position="74"/>
        <end position="102"/>
    </location>
</feature>
<keyword evidence="8" id="KW-1185">Reference proteome</keyword>
<dbReference type="GO" id="GO:0016020">
    <property type="term" value="C:membrane"/>
    <property type="evidence" value="ECO:0007669"/>
    <property type="project" value="UniProtKB-SubCell"/>
</dbReference>